<dbReference type="OrthoDB" id="21204at2759"/>
<dbReference type="PANTHER" id="PTHR15315:SF26">
    <property type="entry name" value="E3 UBIQUITIN-PROTEIN LIGASE NRDP1"/>
    <property type="match status" value="1"/>
</dbReference>
<dbReference type="EMBL" id="VZRZ01001989">
    <property type="protein sequence ID" value="NWW72467.1"/>
    <property type="molecule type" value="Genomic_DNA"/>
</dbReference>
<evidence type="ECO:0000313" key="8">
    <source>
        <dbReference type="Proteomes" id="UP000580879"/>
    </source>
</evidence>
<dbReference type="Gene3D" id="3.30.40.10">
    <property type="entry name" value="Zinc/RING finger domain, C3HC4 (zinc finger)"/>
    <property type="match status" value="1"/>
</dbReference>
<dbReference type="InterPro" id="IPR013083">
    <property type="entry name" value="Znf_RING/FYVE/PHD"/>
</dbReference>
<dbReference type="CDD" id="cd23130">
    <property type="entry name" value="RING-HC_EHV1-like"/>
    <property type="match status" value="1"/>
</dbReference>
<dbReference type="Pfam" id="PF13920">
    <property type="entry name" value="zf-C3HC4_3"/>
    <property type="match status" value="1"/>
</dbReference>
<evidence type="ECO:0000256" key="3">
    <source>
        <dbReference type="ARBA" id="ARBA00022833"/>
    </source>
</evidence>
<dbReference type="PROSITE" id="PS00518">
    <property type="entry name" value="ZF_RING_1"/>
    <property type="match status" value="1"/>
</dbReference>
<evidence type="ECO:0000256" key="5">
    <source>
        <dbReference type="SAM" id="MobiDB-lite"/>
    </source>
</evidence>
<feature type="non-terminal residue" evidence="7">
    <location>
        <position position="353"/>
    </location>
</feature>
<accession>A0A7K6QH36</accession>
<dbReference type="InterPro" id="IPR001841">
    <property type="entry name" value="Znf_RING"/>
</dbReference>
<dbReference type="GO" id="GO:0016874">
    <property type="term" value="F:ligase activity"/>
    <property type="evidence" value="ECO:0007669"/>
    <property type="project" value="UniProtKB-KW"/>
</dbReference>
<dbReference type="Proteomes" id="UP000580879">
    <property type="component" value="Unassembled WGS sequence"/>
</dbReference>
<feature type="region of interest" description="Disordered" evidence="5">
    <location>
        <begin position="73"/>
        <end position="121"/>
    </location>
</feature>
<evidence type="ECO:0000313" key="7">
    <source>
        <dbReference type="EMBL" id="NWW72467.1"/>
    </source>
</evidence>
<proteinExistence type="predicted"/>
<name>A0A7K6QH36_9PASS</name>
<keyword evidence="3" id="KW-0862">Zinc</keyword>
<dbReference type="InterPro" id="IPR017907">
    <property type="entry name" value="Znf_RING_CS"/>
</dbReference>
<comment type="caution">
    <text evidence="7">The sequence shown here is derived from an EMBL/GenBank/DDBJ whole genome shotgun (WGS) entry which is preliminary data.</text>
</comment>
<feature type="domain" description="RING-type" evidence="6">
    <location>
        <begin position="9"/>
        <end position="48"/>
    </location>
</feature>
<reference evidence="7 8" key="1">
    <citation type="submission" date="2019-09" db="EMBL/GenBank/DDBJ databases">
        <title>Bird 10,000 Genomes (B10K) Project - Family phase.</title>
        <authorList>
            <person name="Zhang G."/>
        </authorList>
    </citation>
    <scope>NUCLEOTIDE SEQUENCE [LARGE SCALE GENOMIC DNA]</scope>
    <source>
        <strain evidence="7">B10K-DU-029-53</strain>
    </source>
</reference>
<keyword evidence="1" id="KW-0479">Metal-binding</keyword>
<evidence type="ECO:0000256" key="1">
    <source>
        <dbReference type="ARBA" id="ARBA00022723"/>
    </source>
</evidence>
<protein>
    <submittedName>
        <fullName evidence="7">TOPRS ligase</fullName>
    </submittedName>
</protein>
<dbReference type="PROSITE" id="PS50089">
    <property type="entry name" value="ZF_RING_2"/>
    <property type="match status" value="1"/>
</dbReference>
<dbReference type="PANTHER" id="PTHR15315">
    <property type="entry name" value="RING FINGER PROTEIN 41, 151"/>
    <property type="match status" value="1"/>
</dbReference>
<feature type="non-terminal residue" evidence="7">
    <location>
        <position position="1"/>
    </location>
</feature>
<feature type="compositionally biased region" description="Low complexity" evidence="5">
    <location>
        <begin position="301"/>
        <end position="326"/>
    </location>
</feature>
<evidence type="ECO:0000256" key="2">
    <source>
        <dbReference type="ARBA" id="ARBA00022771"/>
    </source>
</evidence>
<keyword evidence="7" id="KW-0436">Ligase</keyword>
<dbReference type="SMART" id="SM00184">
    <property type="entry name" value="RING"/>
    <property type="match status" value="1"/>
</dbReference>
<keyword evidence="2 4" id="KW-0863">Zinc-finger</keyword>
<gene>
    <name evidence="7" type="primary">Topors</name>
    <name evidence="7" type="ORF">CLIRUF_R02647</name>
</gene>
<dbReference type="GO" id="GO:0008270">
    <property type="term" value="F:zinc ion binding"/>
    <property type="evidence" value="ECO:0007669"/>
    <property type="project" value="UniProtKB-KW"/>
</dbReference>
<feature type="compositionally biased region" description="Low complexity" evidence="5">
    <location>
        <begin position="232"/>
        <end position="257"/>
    </location>
</feature>
<organism evidence="7 8">
    <name type="scientific">Climacteris rufus</name>
    <name type="common">rufous treecreeper</name>
    <dbReference type="NCBI Taxonomy" id="47695"/>
    <lineage>
        <taxon>Eukaryota</taxon>
        <taxon>Metazoa</taxon>
        <taxon>Chordata</taxon>
        <taxon>Craniata</taxon>
        <taxon>Vertebrata</taxon>
        <taxon>Euteleostomi</taxon>
        <taxon>Archelosauria</taxon>
        <taxon>Archosauria</taxon>
        <taxon>Dinosauria</taxon>
        <taxon>Saurischia</taxon>
        <taxon>Theropoda</taxon>
        <taxon>Coelurosauria</taxon>
        <taxon>Aves</taxon>
        <taxon>Neognathae</taxon>
        <taxon>Neoaves</taxon>
        <taxon>Telluraves</taxon>
        <taxon>Australaves</taxon>
        <taxon>Passeriformes</taxon>
        <taxon>Climacteridae</taxon>
        <taxon>Climacteris</taxon>
    </lineage>
</organism>
<evidence type="ECO:0000259" key="6">
    <source>
        <dbReference type="PROSITE" id="PS50089"/>
    </source>
</evidence>
<feature type="region of interest" description="Disordered" evidence="5">
    <location>
        <begin position="224"/>
        <end position="353"/>
    </location>
</feature>
<keyword evidence="8" id="KW-1185">Reference proteome</keyword>
<dbReference type="SUPFAM" id="SSF57850">
    <property type="entry name" value="RING/U-box"/>
    <property type="match status" value="1"/>
</dbReference>
<evidence type="ECO:0000256" key="4">
    <source>
        <dbReference type="PROSITE-ProRule" id="PRU00175"/>
    </source>
</evidence>
<dbReference type="AlphaFoldDB" id="A0A7K6QH36"/>
<feature type="compositionally biased region" description="Polar residues" evidence="5">
    <location>
        <begin position="73"/>
        <end position="84"/>
    </location>
</feature>
<sequence length="353" mass="38354">MATETDGNCPICQDTQRDVASALPCHHRFCLACILRWAQRNPSCPLCRTAIETVRFSEQNEWDYIQLVIMSSAESPETNSQTGRTSDHLDENSPQGTEGSPPPSPQGTLSPAEQRAAGPEPVGGLLPEVWAGLFQQQQHLLDSMRPWLRQRLEGIYHGRWWLVEATESCILRYLCECGLDAEDLAQRLLLFLGGHTAPLVQGLIEVIAAQCSEEAQRLLLSHAAGDEDESPAESTSTSRSTSSSFSSSSSWESAPASGLTGSNVEEEDGTPEVTHHWGSSHPRPVPNPTEWDQPQEELEQPEQSAEAGPSAQASSRSPSASSPGRGCLPGVVKRAPKRKAPRPLDSPQPSKRP</sequence>